<evidence type="ECO:0000313" key="1">
    <source>
        <dbReference type="EMBL" id="EAY07737.1"/>
    </source>
</evidence>
<dbReference type="KEGG" id="tva:4765632"/>
<evidence type="ECO:0000313" key="2">
    <source>
        <dbReference type="Proteomes" id="UP000001542"/>
    </source>
</evidence>
<dbReference type="VEuPathDB" id="TrichDB:TVAGG3_0230320"/>
<dbReference type="InParanoid" id="A2EI05"/>
<keyword evidence="2" id="KW-1185">Reference proteome</keyword>
<dbReference type="Proteomes" id="UP000001542">
    <property type="component" value="Unassembled WGS sequence"/>
</dbReference>
<reference evidence="1" key="2">
    <citation type="journal article" date="2007" name="Science">
        <title>Draft genome sequence of the sexually transmitted pathogen Trichomonas vaginalis.</title>
        <authorList>
            <person name="Carlton J.M."/>
            <person name="Hirt R.P."/>
            <person name="Silva J.C."/>
            <person name="Delcher A.L."/>
            <person name="Schatz M."/>
            <person name="Zhao Q."/>
            <person name="Wortman J.R."/>
            <person name="Bidwell S.L."/>
            <person name="Alsmark U.C.M."/>
            <person name="Besteiro S."/>
            <person name="Sicheritz-Ponten T."/>
            <person name="Noel C.J."/>
            <person name="Dacks J.B."/>
            <person name="Foster P.G."/>
            <person name="Simillion C."/>
            <person name="Van de Peer Y."/>
            <person name="Miranda-Saavedra D."/>
            <person name="Barton G.J."/>
            <person name="Westrop G.D."/>
            <person name="Mueller S."/>
            <person name="Dessi D."/>
            <person name="Fiori P.L."/>
            <person name="Ren Q."/>
            <person name="Paulsen I."/>
            <person name="Zhang H."/>
            <person name="Bastida-Corcuera F.D."/>
            <person name="Simoes-Barbosa A."/>
            <person name="Brown M.T."/>
            <person name="Hayes R.D."/>
            <person name="Mukherjee M."/>
            <person name="Okumura C.Y."/>
            <person name="Schneider R."/>
            <person name="Smith A.J."/>
            <person name="Vanacova S."/>
            <person name="Villalvazo M."/>
            <person name="Haas B.J."/>
            <person name="Pertea M."/>
            <person name="Feldblyum T.V."/>
            <person name="Utterback T.R."/>
            <person name="Shu C.L."/>
            <person name="Osoegawa K."/>
            <person name="de Jong P.J."/>
            <person name="Hrdy I."/>
            <person name="Horvathova L."/>
            <person name="Zubacova Z."/>
            <person name="Dolezal P."/>
            <person name="Malik S.B."/>
            <person name="Logsdon J.M. Jr."/>
            <person name="Henze K."/>
            <person name="Gupta A."/>
            <person name="Wang C.C."/>
            <person name="Dunne R.L."/>
            <person name="Upcroft J.A."/>
            <person name="Upcroft P."/>
            <person name="White O."/>
            <person name="Salzberg S.L."/>
            <person name="Tang P."/>
            <person name="Chiu C.-H."/>
            <person name="Lee Y.-S."/>
            <person name="Embley T.M."/>
            <person name="Coombs G.H."/>
            <person name="Mottram J.C."/>
            <person name="Tachezy J."/>
            <person name="Fraser-Liggett C.M."/>
            <person name="Johnson P.J."/>
        </authorList>
    </citation>
    <scope>NUCLEOTIDE SEQUENCE [LARGE SCALE GENOMIC DNA]</scope>
    <source>
        <strain evidence="1">G3</strain>
    </source>
</reference>
<protein>
    <submittedName>
        <fullName evidence="1">Uncharacterized protein</fullName>
    </submittedName>
</protein>
<dbReference type="EMBL" id="DS113393">
    <property type="protein sequence ID" value="EAY07737.1"/>
    <property type="molecule type" value="Genomic_DNA"/>
</dbReference>
<gene>
    <name evidence="1" type="ORF">TVAG_118180</name>
</gene>
<sequence length="357" mass="40979">MVLYLSNEKWYDMKKKETIVDDCIKNCSPKNIEKFIDCKEKFTKTVDVNDMSLLKFIIDSDNSDACNFAKSKLSQPIVEIVTKCTLSNLQNLSLFESTISTLQSKNMISEEEKNELRSRMVVMISRSKSNKEIFNAINILSEKIEFPKEIVDKYCCGFVSSNNSNFKDNSTLNSLELIRKWSELKLEFNLLISLMKQLRKDKLLNQEIALEIALSSFNMKNDSLRTDAKLWSDILDEENELKLLEKTGDFGFGLTSSKPNVVVRAKLMMNDDGDLPQGAIEQIIERKEVHMFVDTPRFNQIVKSIKSPKQLKNVIFCLKENGRKKEIASIAIDYFGIPDALSQNIDDVVDLTYQLLK</sequence>
<name>A2EI05_TRIV3</name>
<dbReference type="VEuPathDB" id="TrichDB:TVAG_118180"/>
<organism evidence="1 2">
    <name type="scientific">Trichomonas vaginalis (strain ATCC PRA-98 / G3)</name>
    <dbReference type="NCBI Taxonomy" id="412133"/>
    <lineage>
        <taxon>Eukaryota</taxon>
        <taxon>Metamonada</taxon>
        <taxon>Parabasalia</taxon>
        <taxon>Trichomonadida</taxon>
        <taxon>Trichomonadidae</taxon>
        <taxon>Trichomonas</taxon>
    </lineage>
</organism>
<dbReference type="AlphaFoldDB" id="A2EI05"/>
<proteinExistence type="predicted"/>
<accession>A2EI05</accession>
<reference evidence="1" key="1">
    <citation type="submission" date="2006-10" db="EMBL/GenBank/DDBJ databases">
        <authorList>
            <person name="Amadeo P."/>
            <person name="Zhao Q."/>
            <person name="Wortman J."/>
            <person name="Fraser-Liggett C."/>
            <person name="Carlton J."/>
        </authorList>
    </citation>
    <scope>NUCLEOTIDE SEQUENCE</scope>
    <source>
        <strain evidence="1">G3</strain>
    </source>
</reference>
<dbReference type="RefSeq" id="XP_001319960.1">
    <property type="nucleotide sequence ID" value="XM_001319925.1"/>
</dbReference>
<dbReference type="SMR" id="A2EI05"/>